<protein>
    <recommendedName>
        <fullName evidence="5">Cathepsin propeptide inhibitor domain-containing protein</fullName>
    </recommendedName>
</protein>
<feature type="chain" id="PRO_5045481687" description="Cathepsin propeptide inhibitor domain-containing protein" evidence="2">
    <location>
        <begin position="19"/>
        <end position="203"/>
    </location>
</feature>
<proteinExistence type="predicted"/>
<reference evidence="3 4" key="1">
    <citation type="submission" date="2021-02" db="EMBL/GenBank/DDBJ databases">
        <title>Variation within the Batrachochytrium salamandrivorans European outbreak.</title>
        <authorList>
            <person name="Kelly M."/>
            <person name="Pasmans F."/>
            <person name="Shea T.P."/>
            <person name="Munoz J.F."/>
            <person name="Carranza S."/>
            <person name="Cuomo C.A."/>
            <person name="Martel A."/>
        </authorList>
    </citation>
    <scope>NUCLEOTIDE SEQUENCE [LARGE SCALE GENOMIC DNA]</scope>
    <source>
        <strain evidence="3 4">AMFP18/2</strain>
    </source>
</reference>
<evidence type="ECO:0000256" key="1">
    <source>
        <dbReference type="SAM" id="MobiDB-lite"/>
    </source>
</evidence>
<keyword evidence="4" id="KW-1185">Reference proteome</keyword>
<evidence type="ECO:0000313" key="3">
    <source>
        <dbReference type="EMBL" id="KAH6599006.1"/>
    </source>
</evidence>
<gene>
    <name evidence="3" type="ORF">BASA50_003326</name>
</gene>
<keyword evidence="2" id="KW-0732">Signal</keyword>
<sequence length="203" mass="22800">MRFNALVVAAMVITSVNAVGRGGFRSLLGGNGHRTGSGPSYGTLEEDLESELTQDPPAHGPEPVSSQGLSRDEWDGLRVPKNAKKDPICDPIVIELSKLWLKVYVLNCEFRALMPVYYKLMKGEDENGKKIKKRKLKSKQTAAYLALSDEHKAKLREFKAEYAGATEKYDETWKQLIAKECSTEYSGLSSMEDMIKWEHFPKL</sequence>
<feature type="region of interest" description="Disordered" evidence="1">
    <location>
        <begin position="29"/>
        <end position="72"/>
    </location>
</feature>
<dbReference type="Proteomes" id="UP001648503">
    <property type="component" value="Unassembled WGS sequence"/>
</dbReference>
<name>A0ABQ8FIV6_9FUNG</name>
<evidence type="ECO:0008006" key="5">
    <source>
        <dbReference type="Google" id="ProtNLM"/>
    </source>
</evidence>
<dbReference type="EMBL" id="JAFCIX010000086">
    <property type="protein sequence ID" value="KAH6599006.1"/>
    <property type="molecule type" value="Genomic_DNA"/>
</dbReference>
<feature type="signal peptide" evidence="2">
    <location>
        <begin position="1"/>
        <end position="18"/>
    </location>
</feature>
<organism evidence="3 4">
    <name type="scientific">Batrachochytrium salamandrivorans</name>
    <dbReference type="NCBI Taxonomy" id="1357716"/>
    <lineage>
        <taxon>Eukaryota</taxon>
        <taxon>Fungi</taxon>
        <taxon>Fungi incertae sedis</taxon>
        <taxon>Chytridiomycota</taxon>
        <taxon>Chytridiomycota incertae sedis</taxon>
        <taxon>Chytridiomycetes</taxon>
        <taxon>Rhizophydiales</taxon>
        <taxon>Rhizophydiales incertae sedis</taxon>
        <taxon>Batrachochytrium</taxon>
    </lineage>
</organism>
<evidence type="ECO:0000256" key="2">
    <source>
        <dbReference type="SAM" id="SignalP"/>
    </source>
</evidence>
<comment type="caution">
    <text evidence="3">The sequence shown here is derived from an EMBL/GenBank/DDBJ whole genome shotgun (WGS) entry which is preliminary data.</text>
</comment>
<evidence type="ECO:0000313" key="4">
    <source>
        <dbReference type="Proteomes" id="UP001648503"/>
    </source>
</evidence>
<accession>A0ABQ8FIV6</accession>